<protein>
    <submittedName>
        <fullName evidence="2">Peptidase inhibitor family I36 protein</fullName>
    </submittedName>
</protein>
<name>A0ABW1ENN4_9BACT</name>
<keyword evidence="3" id="KW-1185">Reference proteome</keyword>
<dbReference type="InterPro" id="IPR011024">
    <property type="entry name" value="G_crystallin-like"/>
</dbReference>
<evidence type="ECO:0000313" key="2">
    <source>
        <dbReference type="EMBL" id="MFC5865514.1"/>
    </source>
</evidence>
<accession>A0ABW1ENN4</accession>
<dbReference type="RefSeq" id="WP_263341782.1">
    <property type="nucleotide sequence ID" value="NZ_JAGSYH010000008.1"/>
</dbReference>
<sequence length="138" mass="15316">MKKLLTVLALALSLPLSVSITAIGQEPGPWVYGPHSRWDPSWNRRPDPRRGACFYTTAPFQGNRFCVRAGDRLPALPENFGDNISSIQTFGGARVKIFNDRGFSGGGRVVDRTVPDLRSLPFRGGHTWNNRISSLMVF</sequence>
<gene>
    <name evidence="2" type="ORF">ACFPT7_24625</name>
</gene>
<comment type="caution">
    <text evidence="2">The sequence shown here is derived from an EMBL/GenBank/DDBJ whole genome shotgun (WGS) entry which is preliminary data.</text>
</comment>
<feature type="chain" id="PRO_5046596371" evidence="1">
    <location>
        <begin position="25"/>
        <end position="138"/>
    </location>
</feature>
<reference evidence="3" key="1">
    <citation type="journal article" date="2019" name="Int. J. Syst. Evol. Microbiol.">
        <title>The Global Catalogue of Microorganisms (GCM) 10K type strain sequencing project: providing services to taxonomists for standard genome sequencing and annotation.</title>
        <authorList>
            <consortium name="The Broad Institute Genomics Platform"/>
            <consortium name="The Broad Institute Genome Sequencing Center for Infectious Disease"/>
            <person name="Wu L."/>
            <person name="Ma J."/>
        </authorList>
    </citation>
    <scope>NUCLEOTIDE SEQUENCE [LARGE SCALE GENOMIC DNA]</scope>
    <source>
        <strain evidence="3">JCM 4087</strain>
    </source>
</reference>
<dbReference type="Proteomes" id="UP001596091">
    <property type="component" value="Unassembled WGS sequence"/>
</dbReference>
<proteinExistence type="predicted"/>
<keyword evidence="1" id="KW-0732">Signal</keyword>
<dbReference type="EMBL" id="JBHSPH010000020">
    <property type="protein sequence ID" value="MFC5865514.1"/>
    <property type="molecule type" value="Genomic_DNA"/>
</dbReference>
<evidence type="ECO:0000256" key="1">
    <source>
        <dbReference type="SAM" id="SignalP"/>
    </source>
</evidence>
<dbReference type="Pfam" id="PF03995">
    <property type="entry name" value="Inhibitor_I36"/>
    <property type="match status" value="1"/>
</dbReference>
<organism evidence="2 3">
    <name type="scientific">Acidicapsa dinghuensis</name>
    <dbReference type="NCBI Taxonomy" id="2218256"/>
    <lineage>
        <taxon>Bacteria</taxon>
        <taxon>Pseudomonadati</taxon>
        <taxon>Acidobacteriota</taxon>
        <taxon>Terriglobia</taxon>
        <taxon>Terriglobales</taxon>
        <taxon>Acidobacteriaceae</taxon>
        <taxon>Acidicapsa</taxon>
    </lineage>
</organism>
<dbReference type="SUPFAM" id="SSF49695">
    <property type="entry name" value="gamma-Crystallin-like"/>
    <property type="match status" value="1"/>
</dbReference>
<evidence type="ECO:0000313" key="3">
    <source>
        <dbReference type="Proteomes" id="UP001596091"/>
    </source>
</evidence>
<dbReference type="Gene3D" id="2.60.20.10">
    <property type="entry name" value="Crystallins"/>
    <property type="match status" value="1"/>
</dbReference>
<feature type="signal peptide" evidence="1">
    <location>
        <begin position="1"/>
        <end position="24"/>
    </location>
</feature>